<dbReference type="Pfam" id="PF01614">
    <property type="entry name" value="IclR_C"/>
    <property type="match status" value="1"/>
</dbReference>
<keyword evidence="3" id="KW-0804">Transcription</keyword>
<keyword evidence="1" id="KW-0805">Transcription regulation</keyword>
<dbReference type="Pfam" id="PF09339">
    <property type="entry name" value="HTH_IclR"/>
    <property type="match status" value="1"/>
</dbReference>
<dbReference type="SUPFAM" id="SSF46785">
    <property type="entry name" value="Winged helix' DNA-binding domain"/>
    <property type="match status" value="1"/>
</dbReference>
<name>A0ABZ2VAV7_9RHOB</name>
<evidence type="ECO:0000256" key="2">
    <source>
        <dbReference type="ARBA" id="ARBA00023125"/>
    </source>
</evidence>
<dbReference type="PANTHER" id="PTHR30136">
    <property type="entry name" value="HELIX-TURN-HELIX TRANSCRIPTIONAL REGULATOR, ICLR FAMILY"/>
    <property type="match status" value="1"/>
</dbReference>
<dbReference type="InterPro" id="IPR050707">
    <property type="entry name" value="HTH_MetabolicPath_Reg"/>
</dbReference>
<organism evidence="6 7">
    <name type="scientific">Yoonia phaeophyticola</name>
    <dbReference type="NCBI Taxonomy" id="3137369"/>
    <lineage>
        <taxon>Bacteria</taxon>
        <taxon>Pseudomonadati</taxon>
        <taxon>Pseudomonadota</taxon>
        <taxon>Alphaproteobacteria</taxon>
        <taxon>Rhodobacterales</taxon>
        <taxon>Paracoccaceae</taxon>
        <taxon>Yoonia</taxon>
    </lineage>
</organism>
<dbReference type="InterPro" id="IPR036388">
    <property type="entry name" value="WH-like_DNA-bd_sf"/>
</dbReference>
<dbReference type="InterPro" id="IPR014757">
    <property type="entry name" value="Tscrpt_reg_IclR_C"/>
</dbReference>
<gene>
    <name evidence="6" type="ORF">AABB29_03775</name>
</gene>
<sequence>MKDDDPEASKKGIQVISRAAAVLRSLKEHPDGRSLGQIASDIALPRSTVQRIVGALQDERLIIANTSGSGVRLGPELGALAQAARFNTAELCRPLLMRLTEITGETSDLSVLRDAAMIFVDQVPGTHRLRTVSSVGEVFPILTTANGRSCLAAMPRQTALSLAASEAGASFDADAFSKILDDVQATGLAYDRNEHSDGISAVGFAFTDAAGDLYAISVPVPTTRFASKLSAIEKALLETAKTVNDTIC</sequence>
<dbReference type="RefSeq" id="WP_341367890.1">
    <property type="nucleotide sequence ID" value="NZ_CP150951.2"/>
</dbReference>
<accession>A0ABZ2VAV7</accession>
<dbReference type="EMBL" id="CP150951">
    <property type="protein sequence ID" value="WZC49780.1"/>
    <property type="molecule type" value="Genomic_DNA"/>
</dbReference>
<feature type="domain" description="HTH iclR-type" evidence="4">
    <location>
        <begin position="13"/>
        <end position="75"/>
    </location>
</feature>
<dbReference type="InterPro" id="IPR036390">
    <property type="entry name" value="WH_DNA-bd_sf"/>
</dbReference>
<dbReference type="Gene3D" id="1.10.10.10">
    <property type="entry name" value="Winged helix-like DNA-binding domain superfamily/Winged helix DNA-binding domain"/>
    <property type="match status" value="1"/>
</dbReference>
<keyword evidence="2" id="KW-0238">DNA-binding</keyword>
<feature type="domain" description="IclR-ED" evidence="5">
    <location>
        <begin position="73"/>
        <end position="248"/>
    </location>
</feature>
<proteinExistence type="predicted"/>
<dbReference type="SUPFAM" id="SSF55781">
    <property type="entry name" value="GAF domain-like"/>
    <property type="match status" value="1"/>
</dbReference>
<dbReference type="Proteomes" id="UP001440612">
    <property type="component" value="Chromosome"/>
</dbReference>
<evidence type="ECO:0000259" key="5">
    <source>
        <dbReference type="PROSITE" id="PS51078"/>
    </source>
</evidence>
<dbReference type="InterPro" id="IPR005471">
    <property type="entry name" value="Tscrpt_reg_IclR_N"/>
</dbReference>
<evidence type="ECO:0000313" key="6">
    <source>
        <dbReference type="EMBL" id="WZC49780.1"/>
    </source>
</evidence>
<evidence type="ECO:0000259" key="4">
    <source>
        <dbReference type="PROSITE" id="PS51077"/>
    </source>
</evidence>
<reference evidence="7" key="1">
    <citation type="submission" date="2024-04" db="EMBL/GenBank/DDBJ databases">
        <title>Phylogenomic analyses of a clade within the roseobacter group suggest taxonomic reassignments of species of the genera Aestuariivita, Citreicella, Loktanella, Nautella, Pelagibaca, Ruegeria, Thalassobius, Thiobacimonas and Tropicibacter, and the proposal o.</title>
        <authorList>
            <person name="Jeon C.O."/>
        </authorList>
    </citation>
    <scope>NUCLEOTIDE SEQUENCE [LARGE SCALE GENOMIC DNA]</scope>
    <source>
        <strain evidence="7">BS5-3</strain>
    </source>
</reference>
<dbReference type="Gene3D" id="3.30.450.40">
    <property type="match status" value="1"/>
</dbReference>
<dbReference type="PANTHER" id="PTHR30136:SF35">
    <property type="entry name" value="HTH-TYPE TRANSCRIPTIONAL REGULATOR RV1719"/>
    <property type="match status" value="1"/>
</dbReference>
<dbReference type="PROSITE" id="PS51078">
    <property type="entry name" value="ICLR_ED"/>
    <property type="match status" value="1"/>
</dbReference>
<protein>
    <submittedName>
        <fullName evidence="6">IclR family transcriptional regulator</fullName>
    </submittedName>
</protein>
<evidence type="ECO:0000256" key="1">
    <source>
        <dbReference type="ARBA" id="ARBA00023015"/>
    </source>
</evidence>
<evidence type="ECO:0000313" key="7">
    <source>
        <dbReference type="Proteomes" id="UP001440612"/>
    </source>
</evidence>
<dbReference type="PROSITE" id="PS51077">
    <property type="entry name" value="HTH_ICLR"/>
    <property type="match status" value="1"/>
</dbReference>
<dbReference type="InterPro" id="IPR029016">
    <property type="entry name" value="GAF-like_dom_sf"/>
</dbReference>
<dbReference type="SMART" id="SM00346">
    <property type="entry name" value="HTH_ICLR"/>
    <property type="match status" value="1"/>
</dbReference>
<evidence type="ECO:0000256" key="3">
    <source>
        <dbReference type="ARBA" id="ARBA00023163"/>
    </source>
</evidence>
<keyword evidence="7" id="KW-1185">Reference proteome</keyword>